<feature type="transmembrane region" description="Helical" evidence="2">
    <location>
        <begin position="377"/>
        <end position="397"/>
    </location>
</feature>
<reference evidence="3 4" key="1">
    <citation type="submission" date="2019-01" db="EMBL/GenBank/DDBJ databases">
        <title>Genome sequencing of strain FW100M-8.</title>
        <authorList>
            <person name="Heo J."/>
            <person name="Kim S.-J."/>
            <person name="Kim J.-S."/>
            <person name="Hong S.-B."/>
            <person name="Kwon S.-W."/>
        </authorList>
    </citation>
    <scope>NUCLEOTIDE SEQUENCE [LARGE SCALE GENOMIC DNA]</scope>
    <source>
        <strain evidence="3 4">FW100M-8</strain>
    </source>
</reference>
<name>A0A4P6FEB0_9MICO</name>
<feature type="transmembrane region" description="Helical" evidence="2">
    <location>
        <begin position="177"/>
        <end position="198"/>
    </location>
</feature>
<protein>
    <recommendedName>
        <fullName evidence="5">Glycosyltransferase RgtA/B/C/D-like domain-containing protein</fullName>
    </recommendedName>
</protein>
<evidence type="ECO:0000313" key="4">
    <source>
        <dbReference type="Proteomes" id="UP000291259"/>
    </source>
</evidence>
<feature type="transmembrane region" description="Helical" evidence="2">
    <location>
        <begin position="20"/>
        <end position="39"/>
    </location>
</feature>
<evidence type="ECO:0000313" key="3">
    <source>
        <dbReference type="EMBL" id="QAY74580.1"/>
    </source>
</evidence>
<dbReference type="KEGG" id="agf:ET445_15805"/>
<feature type="transmembrane region" description="Helical" evidence="2">
    <location>
        <begin position="253"/>
        <end position="274"/>
    </location>
</feature>
<evidence type="ECO:0000256" key="2">
    <source>
        <dbReference type="SAM" id="Phobius"/>
    </source>
</evidence>
<proteinExistence type="predicted"/>
<feature type="transmembrane region" description="Helical" evidence="2">
    <location>
        <begin position="205"/>
        <end position="223"/>
    </location>
</feature>
<dbReference type="RefSeq" id="WP_129192124.1">
    <property type="nucleotide sequence ID" value="NZ_CP035491.1"/>
</dbReference>
<feature type="transmembrane region" description="Helical" evidence="2">
    <location>
        <begin position="229"/>
        <end position="246"/>
    </location>
</feature>
<accession>A0A4P6FEB0</accession>
<feature type="region of interest" description="Disordered" evidence="1">
    <location>
        <begin position="501"/>
        <end position="521"/>
    </location>
</feature>
<feature type="region of interest" description="Disordered" evidence="1">
    <location>
        <begin position="475"/>
        <end position="494"/>
    </location>
</feature>
<keyword evidence="2" id="KW-1133">Transmembrane helix</keyword>
<evidence type="ECO:0008006" key="5">
    <source>
        <dbReference type="Google" id="ProtNLM"/>
    </source>
</evidence>
<dbReference type="Proteomes" id="UP000291259">
    <property type="component" value="Chromosome"/>
</dbReference>
<gene>
    <name evidence="3" type="ORF">ET445_15805</name>
</gene>
<feature type="transmembrane region" description="Helical" evidence="2">
    <location>
        <begin position="143"/>
        <end position="165"/>
    </location>
</feature>
<sequence length="521" mass="55023">MNLTPHSAANTLWSKSTTILLFGVGAVLSIVSFLLVMSMPDMTWHPARDDELRATYQTFQETGTPLIKPFGTGSYYTQAEGPGDLTLAAWDDDPGSYLIASLMGTITHSDSPYPGLKLFTALLVGLPMLWLPLAVARVFRRPIAGYALILLPVVIWLLNGTLLVGTEYGLSDSVSTTPVYALYGIAASTAFLTLSLVLWASTYRLGVTLLVAVSVGIALLAGLGNLARSLSGFGVAAAVGVLWWVASKGRLRLLKALAAAVVAVLVALGVQNGIMALINVQRAEATGISLGELPDGHGTWHPLYLGLAYPEPFTGEPSPFGIVWSDEFGWEQARKVNPDVFIGGEEYDLIMKDLYLQEVYDQPVVAVKLYVKKALFVLQHFGGMVAFILVGFLLVFVRRVRQRRAAVTALAITVPTILLGLVPPVLVMPMLYYFSELSAALGILVAVALGAVAWALTSARAGDAIEVATGGTDDAGEAAPIGSPETASADVSDAVTETVAEDASSLGSDASDAEQAPRVGA</sequence>
<feature type="compositionally biased region" description="Low complexity" evidence="1">
    <location>
        <begin position="501"/>
        <end position="510"/>
    </location>
</feature>
<dbReference type="OrthoDB" id="2369748at2"/>
<evidence type="ECO:0000256" key="1">
    <source>
        <dbReference type="SAM" id="MobiDB-lite"/>
    </source>
</evidence>
<keyword evidence="4" id="KW-1185">Reference proteome</keyword>
<feature type="transmembrane region" description="Helical" evidence="2">
    <location>
        <begin position="409"/>
        <end position="431"/>
    </location>
</feature>
<organism evidence="3 4">
    <name type="scientific">Agromyces protaetiae</name>
    <dbReference type="NCBI Taxonomy" id="2509455"/>
    <lineage>
        <taxon>Bacteria</taxon>
        <taxon>Bacillati</taxon>
        <taxon>Actinomycetota</taxon>
        <taxon>Actinomycetes</taxon>
        <taxon>Micrococcales</taxon>
        <taxon>Microbacteriaceae</taxon>
        <taxon>Agromyces</taxon>
    </lineage>
</organism>
<keyword evidence="2" id="KW-0812">Transmembrane</keyword>
<dbReference type="AlphaFoldDB" id="A0A4P6FEB0"/>
<feature type="transmembrane region" description="Helical" evidence="2">
    <location>
        <begin position="118"/>
        <end position="136"/>
    </location>
</feature>
<dbReference type="EMBL" id="CP035491">
    <property type="protein sequence ID" value="QAY74580.1"/>
    <property type="molecule type" value="Genomic_DNA"/>
</dbReference>
<feature type="transmembrane region" description="Helical" evidence="2">
    <location>
        <begin position="437"/>
        <end position="456"/>
    </location>
</feature>
<keyword evidence="2" id="KW-0472">Membrane</keyword>